<comment type="caution">
    <text evidence="10">The sequence shown here is derived from an EMBL/GenBank/DDBJ whole genome shotgun (WGS) entry which is preliminary data.</text>
</comment>
<dbReference type="PANTHER" id="PTHR21090:SF5">
    <property type="entry name" value="PENTAFUNCTIONAL AROM POLYPEPTIDE"/>
    <property type="match status" value="1"/>
</dbReference>
<proteinExistence type="inferred from homology"/>
<dbReference type="Proteomes" id="UP001205910">
    <property type="component" value="Unassembled WGS sequence"/>
</dbReference>
<dbReference type="PROSITE" id="PS00885">
    <property type="entry name" value="EPSP_SYNTHASE_2"/>
    <property type="match status" value="1"/>
</dbReference>
<feature type="domain" description="Enolpyruvate transferase" evidence="9">
    <location>
        <begin position="11"/>
        <end position="415"/>
    </location>
</feature>
<feature type="binding site" evidence="8">
    <location>
        <position position="92"/>
    </location>
    <ligand>
        <name>phosphoenolpyruvate</name>
        <dbReference type="ChEBI" id="CHEBI:58702"/>
    </ligand>
</feature>
<comment type="caution">
    <text evidence="8">Lacks conserved residue(s) required for the propagation of feature annotation.</text>
</comment>
<feature type="binding site" evidence="8">
    <location>
        <position position="29"/>
    </location>
    <ligand>
        <name>3-phosphoshikimate</name>
        <dbReference type="ChEBI" id="CHEBI:145989"/>
    </ligand>
</feature>
<feature type="binding site" evidence="8">
    <location>
        <position position="120"/>
    </location>
    <ligand>
        <name>phosphoenolpyruvate</name>
        <dbReference type="ChEBI" id="CHEBI:58702"/>
    </ligand>
</feature>
<dbReference type="GO" id="GO:0009073">
    <property type="term" value="P:aromatic amino acid family biosynthetic process"/>
    <property type="evidence" value="ECO:0007669"/>
    <property type="project" value="UniProtKB-KW"/>
</dbReference>
<protein>
    <recommendedName>
        <fullName evidence="8">3-phosphoshikimate 1-carboxyvinyltransferase</fullName>
        <ecNumber evidence="8">2.5.1.19</ecNumber>
    </recommendedName>
    <alternativeName>
        <fullName evidence="8">5-enolpyruvylshikimate-3-phosphate synthase</fullName>
        <shortName evidence="8">EPSP synthase</shortName>
        <shortName evidence="8">EPSPS</shortName>
    </alternativeName>
</protein>
<keyword evidence="3 8" id="KW-0963">Cytoplasm</keyword>
<name>A0ABD0BIM2_CORUL</name>
<evidence type="ECO:0000313" key="10">
    <source>
        <dbReference type="EMBL" id="GJJ42546.1"/>
    </source>
</evidence>
<keyword evidence="5 8" id="KW-0808">Transferase</keyword>
<feature type="binding site" evidence="8">
    <location>
        <position position="409"/>
    </location>
    <ligand>
        <name>phosphoenolpyruvate</name>
        <dbReference type="ChEBI" id="CHEBI:58702"/>
    </ligand>
</feature>
<dbReference type="GO" id="GO:0009423">
    <property type="term" value="P:chorismate biosynthetic process"/>
    <property type="evidence" value="ECO:0007669"/>
    <property type="project" value="UniProtKB-UniRule"/>
</dbReference>
<evidence type="ECO:0000313" key="11">
    <source>
        <dbReference type="Proteomes" id="UP001205910"/>
    </source>
</evidence>
<feature type="active site" description="Proton acceptor" evidence="8">
    <location>
        <position position="312"/>
    </location>
</feature>
<dbReference type="FunFam" id="3.65.10.10:FF:000010">
    <property type="entry name" value="3-phosphoshikimate 1-carboxyvinyltransferase"/>
    <property type="match status" value="1"/>
</dbReference>
<dbReference type="NCBIfam" id="TIGR01356">
    <property type="entry name" value="aroA"/>
    <property type="match status" value="1"/>
</dbReference>
<comment type="subcellular location">
    <subcellularLocation>
        <location evidence="8">Cytoplasm</location>
    </subcellularLocation>
</comment>
<sequence>MCVLWDAPTVTGPVSAVVTVPGSKSMTNRALVLAALADSPSQIKGALRSRDTDLMTQALTALGTDVRVDAPSSFSVTPVPLHGSAVDCGLAGTVMRFVPPLAALAQGTVEFDGDPQARTRPMNQILDALRGIGVDVRGDSLPFTVSSTGAPRGGVVDIDASSSSQFVSGLLLAAPCYRDGLTVRHIGDTLPSTPHIEMTVDMLRSAGVQVDDSVGNQWTVHPGRISGRTWHIEPDLSNATPFLAAAAVTGGTVTIPGWPQQTTQAGDAIRSILSRMGCEVSFTTHGGIPVLQVIGPSGALHGVCLDMADIGELTPTVAALAALAATPSELRGIAHLRGHETDRLKALSDEINRIGGHCEELADGLRITPRPLHGGTWHSYADHRMATAGAIIGLVVPDIQVENIATTAKTLPDFDTMWSEMVSS</sequence>
<feature type="binding site" evidence="8">
    <location>
        <position position="165"/>
    </location>
    <ligand>
        <name>3-phosphoshikimate</name>
        <dbReference type="ChEBI" id="CHEBI:145989"/>
    </ligand>
</feature>
<feature type="binding site" evidence="8">
    <location>
        <position position="343"/>
    </location>
    <ligand>
        <name>phosphoenolpyruvate</name>
        <dbReference type="ChEBI" id="CHEBI:58702"/>
    </ligand>
</feature>
<dbReference type="PANTHER" id="PTHR21090">
    <property type="entry name" value="AROM/DEHYDROQUINATE SYNTHASE"/>
    <property type="match status" value="1"/>
</dbReference>
<keyword evidence="6 8" id="KW-0057">Aromatic amino acid biosynthesis</keyword>
<dbReference type="AlphaFoldDB" id="A0ABD0BIM2"/>
<feature type="binding site" evidence="8">
    <location>
        <position position="24"/>
    </location>
    <ligand>
        <name>phosphoenolpyruvate</name>
        <dbReference type="ChEBI" id="CHEBI:58702"/>
    </ligand>
</feature>
<dbReference type="InterPro" id="IPR013792">
    <property type="entry name" value="RNA3'P_cycl/enolpyr_Trfase_a/b"/>
</dbReference>
<dbReference type="EMBL" id="BQFK01000001">
    <property type="protein sequence ID" value="GJJ42546.1"/>
    <property type="molecule type" value="Genomic_DNA"/>
</dbReference>
<evidence type="ECO:0000256" key="2">
    <source>
        <dbReference type="ARBA" id="ARBA00009948"/>
    </source>
</evidence>
<feature type="binding site" evidence="8">
    <location>
        <position position="24"/>
    </location>
    <ligand>
        <name>3-phosphoshikimate</name>
        <dbReference type="ChEBI" id="CHEBI:145989"/>
    </ligand>
</feature>
<dbReference type="GO" id="GO:0003866">
    <property type="term" value="F:3-phosphoshikimate 1-carboxyvinyltransferase activity"/>
    <property type="evidence" value="ECO:0007669"/>
    <property type="project" value="UniProtKB-UniRule"/>
</dbReference>
<evidence type="ECO:0000256" key="8">
    <source>
        <dbReference type="HAMAP-Rule" id="MF_00210"/>
    </source>
</evidence>
<feature type="binding site" evidence="8">
    <location>
        <position position="192"/>
    </location>
    <ligand>
        <name>3-phosphoshikimate</name>
        <dbReference type="ChEBI" id="CHEBI:145989"/>
    </ligand>
</feature>
<dbReference type="InterPro" id="IPR006264">
    <property type="entry name" value="EPSP_synthase"/>
</dbReference>
<reference evidence="10 11" key="1">
    <citation type="submission" date="2021-11" db="EMBL/GenBank/DDBJ databases">
        <title>Whole genome sequences of diphtheriae toxin producing Corynebacterium ulcerans isolates from cats in Osaka, Japan.</title>
        <authorList>
            <person name="Umeda K."/>
            <person name="Hirai Y."/>
        </authorList>
    </citation>
    <scope>NUCLEOTIDE SEQUENCE [LARGE SCALE GENOMIC DNA]</scope>
    <source>
        <strain evidence="10 11">12109B-1</strain>
    </source>
</reference>
<dbReference type="Gene3D" id="3.65.10.10">
    <property type="entry name" value="Enolpyruvate transferase domain"/>
    <property type="match status" value="2"/>
</dbReference>
<dbReference type="CDD" id="cd01556">
    <property type="entry name" value="EPSP_synthase"/>
    <property type="match status" value="1"/>
</dbReference>
<feature type="binding site" evidence="8">
    <location>
        <position position="163"/>
    </location>
    <ligand>
        <name>3-phosphoshikimate</name>
        <dbReference type="ChEBI" id="CHEBI:145989"/>
    </ligand>
</feature>
<dbReference type="InterPro" id="IPR001986">
    <property type="entry name" value="Enolpyruvate_Tfrase_dom"/>
</dbReference>
<evidence type="ECO:0000256" key="3">
    <source>
        <dbReference type="ARBA" id="ARBA00022490"/>
    </source>
</evidence>
<comment type="subunit">
    <text evidence="8">Monomer.</text>
</comment>
<dbReference type="InterPro" id="IPR036968">
    <property type="entry name" value="Enolpyruvate_Tfrase_sf"/>
</dbReference>
<evidence type="ECO:0000256" key="1">
    <source>
        <dbReference type="ARBA" id="ARBA00004811"/>
    </source>
</evidence>
<gene>
    <name evidence="8 10" type="primary">aroA</name>
    <name evidence="10" type="ORF">CULCOIPH005_07350</name>
</gene>
<comment type="function">
    <text evidence="8">Catalyzes the transfer of the enolpyruvyl moiety of phosphoenolpyruvate (PEP) to the 5-hydroxyl of shikimate-3-phosphate (S3P) to produce enolpyruvyl shikimate-3-phosphate and inorganic phosphate.</text>
</comment>
<evidence type="ECO:0000256" key="7">
    <source>
        <dbReference type="ARBA" id="ARBA00044633"/>
    </source>
</evidence>
<evidence type="ECO:0000259" key="9">
    <source>
        <dbReference type="Pfam" id="PF00275"/>
    </source>
</evidence>
<organism evidence="10 11">
    <name type="scientific">Corynebacterium ulcerans</name>
    <dbReference type="NCBI Taxonomy" id="65058"/>
    <lineage>
        <taxon>Bacteria</taxon>
        <taxon>Bacillati</taxon>
        <taxon>Actinomycetota</taxon>
        <taxon>Actinomycetes</taxon>
        <taxon>Mycobacteriales</taxon>
        <taxon>Corynebacteriaceae</taxon>
        <taxon>Corynebacterium</taxon>
    </lineage>
</organism>
<keyword evidence="4 8" id="KW-0028">Amino-acid biosynthesis</keyword>
<evidence type="ECO:0000256" key="4">
    <source>
        <dbReference type="ARBA" id="ARBA00022605"/>
    </source>
</evidence>
<feature type="binding site" evidence="8">
    <location>
        <position position="165"/>
    </location>
    <ligand>
        <name>phosphoenolpyruvate</name>
        <dbReference type="ChEBI" id="CHEBI:58702"/>
    </ligand>
</feature>
<accession>A0ABD0BIM2</accession>
<dbReference type="SUPFAM" id="SSF55205">
    <property type="entry name" value="EPT/RTPC-like"/>
    <property type="match status" value="1"/>
</dbReference>
<feature type="binding site" evidence="8">
    <location>
        <position position="164"/>
    </location>
    <ligand>
        <name>3-phosphoshikimate</name>
        <dbReference type="ChEBI" id="CHEBI:145989"/>
    </ligand>
</feature>
<dbReference type="Pfam" id="PF00275">
    <property type="entry name" value="EPSP_synthase"/>
    <property type="match status" value="1"/>
</dbReference>
<dbReference type="InterPro" id="IPR023193">
    <property type="entry name" value="EPSP_synthase_CS"/>
</dbReference>
<dbReference type="FunFam" id="3.65.10.10:FF:000011">
    <property type="entry name" value="3-phosphoshikimate 1-carboxyvinyltransferase"/>
    <property type="match status" value="1"/>
</dbReference>
<dbReference type="GO" id="GO:0005737">
    <property type="term" value="C:cytoplasm"/>
    <property type="evidence" value="ECO:0007669"/>
    <property type="project" value="UniProtKB-SubCell"/>
</dbReference>
<dbReference type="RefSeq" id="WP_041477000.1">
    <property type="nucleotide sequence ID" value="NZ_AP019662.1"/>
</dbReference>
<evidence type="ECO:0000256" key="5">
    <source>
        <dbReference type="ARBA" id="ARBA00022679"/>
    </source>
</evidence>
<feature type="binding site" evidence="8">
    <location>
        <position position="25"/>
    </location>
    <ligand>
        <name>3-phosphoshikimate</name>
        <dbReference type="ChEBI" id="CHEBI:145989"/>
    </ligand>
</feature>
<dbReference type="PROSITE" id="PS00104">
    <property type="entry name" value="EPSP_SYNTHASE_1"/>
    <property type="match status" value="1"/>
</dbReference>
<feature type="binding site" evidence="8">
    <location>
        <position position="312"/>
    </location>
    <ligand>
        <name>3-phosphoshikimate</name>
        <dbReference type="ChEBI" id="CHEBI:145989"/>
    </ligand>
</feature>
<dbReference type="EC" id="2.5.1.19" evidence="8"/>
<dbReference type="HAMAP" id="MF_00210">
    <property type="entry name" value="EPSP_synth"/>
    <property type="match status" value="1"/>
</dbReference>
<evidence type="ECO:0000256" key="6">
    <source>
        <dbReference type="ARBA" id="ARBA00023141"/>
    </source>
</evidence>
<comment type="catalytic activity">
    <reaction evidence="7">
        <text>3-phosphoshikimate + phosphoenolpyruvate = 5-O-(1-carboxyvinyl)-3-phosphoshikimate + phosphate</text>
        <dbReference type="Rhea" id="RHEA:21256"/>
        <dbReference type="ChEBI" id="CHEBI:43474"/>
        <dbReference type="ChEBI" id="CHEBI:57701"/>
        <dbReference type="ChEBI" id="CHEBI:58702"/>
        <dbReference type="ChEBI" id="CHEBI:145989"/>
        <dbReference type="EC" id="2.5.1.19"/>
    </reaction>
    <physiologicalReaction direction="left-to-right" evidence="7">
        <dbReference type="Rhea" id="RHEA:21257"/>
    </physiologicalReaction>
</comment>
<dbReference type="PIRSF" id="PIRSF000505">
    <property type="entry name" value="EPSPS"/>
    <property type="match status" value="1"/>
</dbReference>
<comment type="pathway">
    <text evidence="1 8">Metabolic intermediate biosynthesis; chorismate biosynthesis; chorismate from D-erythrose 4-phosphate and phosphoenolpyruvate: step 6/7.</text>
</comment>
<feature type="binding site" evidence="8">
    <location>
        <position position="339"/>
    </location>
    <ligand>
        <name>3-phosphoshikimate</name>
        <dbReference type="ChEBI" id="CHEBI:145989"/>
    </ligand>
</feature>
<dbReference type="GO" id="GO:0008652">
    <property type="term" value="P:amino acid biosynthetic process"/>
    <property type="evidence" value="ECO:0007669"/>
    <property type="project" value="UniProtKB-KW"/>
</dbReference>
<feature type="binding site" evidence="8">
    <location>
        <position position="384"/>
    </location>
    <ligand>
        <name>phosphoenolpyruvate</name>
        <dbReference type="ChEBI" id="CHEBI:58702"/>
    </ligand>
</feature>
<comment type="similarity">
    <text evidence="2 8">Belongs to the EPSP synthase family.</text>
</comment>